<dbReference type="SUPFAM" id="SSF53300">
    <property type="entry name" value="vWA-like"/>
    <property type="match status" value="1"/>
</dbReference>
<dbReference type="InterPro" id="IPR036465">
    <property type="entry name" value="vWFA_dom_sf"/>
</dbReference>
<protein>
    <recommendedName>
        <fullName evidence="3">VWFA domain-containing protein</fullName>
    </recommendedName>
</protein>
<dbReference type="AlphaFoldDB" id="A0A016UGD8"/>
<reference evidence="2" key="1">
    <citation type="journal article" date="2015" name="Nat. Genet.">
        <title>The genome and transcriptome of the zoonotic hookworm Ancylostoma ceylanicum identify infection-specific gene families.</title>
        <authorList>
            <person name="Schwarz E.M."/>
            <person name="Hu Y."/>
            <person name="Antoshechkin I."/>
            <person name="Miller M.M."/>
            <person name="Sternberg P.W."/>
            <person name="Aroian R.V."/>
        </authorList>
    </citation>
    <scope>NUCLEOTIDE SEQUENCE</scope>
    <source>
        <strain evidence="2">HY135</strain>
    </source>
</reference>
<sequence length="201" mass="22900">MKEAILILEHPQTSPARNESKLLGVQGAGFVSLLNAFIARNRQYAQDSNTYNGYSLHLARQLMQKQTSKHKVIIFIGDGGYDNTEYADIYPDLEMANAARREGIRILYLAIGEYVDPYSPNYARTWHQHALRLAGGEENYIQIADFDVNLHCFFISFVSSFFSGNVTIYANSVQPDNWDEHIRLYTTKIHIVTLGTLYITL</sequence>
<evidence type="ECO:0000313" key="2">
    <source>
        <dbReference type="Proteomes" id="UP000024635"/>
    </source>
</evidence>
<keyword evidence="2" id="KW-1185">Reference proteome</keyword>
<proteinExistence type="predicted"/>
<organism evidence="1 2">
    <name type="scientific">Ancylostoma ceylanicum</name>
    <dbReference type="NCBI Taxonomy" id="53326"/>
    <lineage>
        <taxon>Eukaryota</taxon>
        <taxon>Metazoa</taxon>
        <taxon>Ecdysozoa</taxon>
        <taxon>Nematoda</taxon>
        <taxon>Chromadorea</taxon>
        <taxon>Rhabditida</taxon>
        <taxon>Rhabditina</taxon>
        <taxon>Rhabditomorpha</taxon>
        <taxon>Strongyloidea</taxon>
        <taxon>Ancylostomatidae</taxon>
        <taxon>Ancylostomatinae</taxon>
        <taxon>Ancylostoma</taxon>
    </lineage>
</organism>
<dbReference type="Gene3D" id="3.40.50.410">
    <property type="entry name" value="von Willebrand factor, type A domain"/>
    <property type="match status" value="1"/>
</dbReference>
<gene>
    <name evidence="1" type="primary">Acey_s0041.g415</name>
    <name evidence="1" type="ORF">Y032_0041g415</name>
</gene>
<dbReference type="Proteomes" id="UP000024635">
    <property type="component" value="Unassembled WGS sequence"/>
</dbReference>
<dbReference type="EMBL" id="JARK01001377">
    <property type="protein sequence ID" value="EYC14230.1"/>
    <property type="molecule type" value="Genomic_DNA"/>
</dbReference>
<name>A0A016UGD8_9BILA</name>
<evidence type="ECO:0008006" key="3">
    <source>
        <dbReference type="Google" id="ProtNLM"/>
    </source>
</evidence>
<accession>A0A016UGD8</accession>
<comment type="caution">
    <text evidence="1">The sequence shown here is derived from an EMBL/GenBank/DDBJ whole genome shotgun (WGS) entry which is preliminary data.</text>
</comment>
<evidence type="ECO:0000313" key="1">
    <source>
        <dbReference type="EMBL" id="EYC14230.1"/>
    </source>
</evidence>